<protein>
    <submittedName>
        <fullName evidence="1">Uncharacterized protein</fullName>
    </submittedName>
</protein>
<evidence type="ECO:0000313" key="2">
    <source>
        <dbReference type="Proteomes" id="UP000289996"/>
    </source>
</evidence>
<gene>
    <name evidence="1" type="ORF">MUDAN_MDHGFNIF_00993</name>
</gene>
<dbReference type="EMBL" id="UYIG01000141">
    <property type="protein sequence ID" value="VDG29438.1"/>
    <property type="molecule type" value="Genomic_DNA"/>
</dbReference>
<evidence type="ECO:0000313" key="1">
    <source>
        <dbReference type="EMBL" id="VDG29438.1"/>
    </source>
</evidence>
<proteinExistence type="predicted"/>
<accession>A0A660DZZ6</accession>
<sequence length="32" mass="3517">MAILLISISLLLGMVMATLIGGRVHESHHEHH</sequence>
<dbReference type="AlphaFoldDB" id="A0A660DZZ6"/>
<keyword evidence="2" id="KW-1185">Reference proteome</keyword>
<reference evidence="1 2" key="1">
    <citation type="submission" date="2018-11" db="EMBL/GenBank/DDBJ databases">
        <authorList>
            <person name="Wuyts S."/>
        </authorList>
    </citation>
    <scope>NUCLEOTIDE SEQUENCE [LARGE SCALE GENOMIC DNA]</scope>
    <source>
        <strain evidence="1">Lactobacillus mudanjiangensis AMBF249</strain>
    </source>
</reference>
<dbReference type="Proteomes" id="UP000289996">
    <property type="component" value="Unassembled WGS sequence"/>
</dbReference>
<organism evidence="1 2">
    <name type="scientific">Lactiplantibacillus mudanjiangensis</name>
    <dbReference type="NCBI Taxonomy" id="1296538"/>
    <lineage>
        <taxon>Bacteria</taxon>
        <taxon>Bacillati</taxon>
        <taxon>Bacillota</taxon>
        <taxon>Bacilli</taxon>
        <taxon>Lactobacillales</taxon>
        <taxon>Lactobacillaceae</taxon>
        <taxon>Lactiplantibacillus</taxon>
    </lineage>
</organism>
<name>A0A660DZZ6_9LACO</name>